<dbReference type="Proteomes" id="UP001284537">
    <property type="component" value="Unassembled WGS sequence"/>
</dbReference>
<evidence type="ECO:0000259" key="1">
    <source>
        <dbReference type="Pfam" id="PF04606"/>
    </source>
</evidence>
<sequence length="94" mass="10584">MPLSIQEQAAMSVYCPNCQEKARITSRNNLTESKTVVDLYCECKNPLCQARFVLTKSFTRWINPPAKSTEQLAQNLLNHLSKEERAALLPGNST</sequence>
<keyword evidence="3" id="KW-1185">Reference proteome</keyword>
<evidence type="ECO:0000313" key="2">
    <source>
        <dbReference type="EMBL" id="MDX8129851.1"/>
    </source>
</evidence>
<organism evidence="2 3">
    <name type="scientific">Methylomonas defluvii</name>
    <dbReference type="NCBI Taxonomy" id="3045149"/>
    <lineage>
        <taxon>Bacteria</taxon>
        <taxon>Pseudomonadati</taxon>
        <taxon>Pseudomonadota</taxon>
        <taxon>Gammaproteobacteria</taxon>
        <taxon>Methylococcales</taxon>
        <taxon>Methylococcaceae</taxon>
        <taxon>Methylomonas</taxon>
    </lineage>
</organism>
<accession>A0ABU4UL08</accession>
<reference evidence="2 3" key="1">
    <citation type="submission" date="2023-11" db="EMBL/GenBank/DDBJ databases">
        <authorList>
            <person name="Ouyang M.-Y."/>
        </authorList>
    </citation>
    <scope>NUCLEOTIDE SEQUENCE [LARGE SCALE GENOMIC DNA]</scope>
    <source>
        <strain evidence="2 3">OY6</strain>
    </source>
</reference>
<name>A0ABU4UL08_9GAMM</name>
<gene>
    <name evidence="2" type="ORF">QLH52_21325</name>
</gene>
<comment type="caution">
    <text evidence="2">The sequence shown here is derived from an EMBL/GenBank/DDBJ whole genome shotgun (WGS) entry which is preliminary data.</text>
</comment>
<dbReference type="EMBL" id="JAXARY010000026">
    <property type="protein sequence ID" value="MDX8129851.1"/>
    <property type="molecule type" value="Genomic_DNA"/>
</dbReference>
<protein>
    <submittedName>
        <fullName evidence="2">Ogr/Delta-like zinc finger family protein</fullName>
    </submittedName>
</protein>
<feature type="domain" description="Zinc finger Ogr/Delta-type" evidence="1">
    <location>
        <begin position="15"/>
        <end position="62"/>
    </location>
</feature>
<dbReference type="RefSeq" id="WP_319962873.1">
    <property type="nucleotide sequence ID" value="NZ_JAXARY010000026.1"/>
</dbReference>
<evidence type="ECO:0000313" key="3">
    <source>
        <dbReference type="Proteomes" id="UP001284537"/>
    </source>
</evidence>
<dbReference type="Pfam" id="PF04606">
    <property type="entry name" value="Ogr_Delta"/>
    <property type="match status" value="1"/>
</dbReference>
<proteinExistence type="predicted"/>
<dbReference type="InterPro" id="IPR007684">
    <property type="entry name" value="Znf_Ogr/Delta"/>
</dbReference>